<evidence type="ECO:0000313" key="7">
    <source>
        <dbReference type="EMBL" id="OSM05301.1"/>
    </source>
</evidence>
<feature type="transmembrane region" description="Helical" evidence="6">
    <location>
        <begin position="21"/>
        <end position="41"/>
    </location>
</feature>
<feature type="transmembrane region" description="Helical" evidence="6">
    <location>
        <begin position="296"/>
        <end position="320"/>
    </location>
</feature>
<comment type="similarity">
    <text evidence="6">Belongs to the NhaA Na(+)/H(+) (TC 2.A.33) antiporter family.</text>
</comment>
<comment type="caution">
    <text evidence="7">The sequence shown here is derived from an EMBL/GenBank/DDBJ whole genome shotgun (WGS) entry which is preliminary data.</text>
</comment>
<dbReference type="Pfam" id="PF06965">
    <property type="entry name" value="Na_H_antiport_1"/>
    <property type="match status" value="1"/>
</dbReference>
<dbReference type="STRING" id="1434232.MAIT1_03471"/>
<accession>A0A1Y2K6M9</accession>
<dbReference type="NCBIfam" id="NF007112">
    <property type="entry name" value="PRK09561.1"/>
    <property type="match status" value="1"/>
</dbReference>
<evidence type="ECO:0000256" key="6">
    <source>
        <dbReference type="HAMAP-Rule" id="MF_01844"/>
    </source>
</evidence>
<dbReference type="NCBIfam" id="NF007111">
    <property type="entry name" value="PRK09560.1"/>
    <property type="match status" value="1"/>
</dbReference>
<keyword evidence="4 6" id="KW-1133">Transmembrane helix</keyword>
<dbReference type="GO" id="GO:0015385">
    <property type="term" value="F:sodium:proton antiporter activity"/>
    <property type="evidence" value="ECO:0007669"/>
    <property type="project" value="UniProtKB-UniRule"/>
</dbReference>
<protein>
    <recommendedName>
        <fullName evidence="6">Na(+)/H(+) antiporter NhaA</fullName>
    </recommendedName>
    <alternativeName>
        <fullName evidence="6">Sodium/proton antiporter NhaA</fullName>
    </alternativeName>
</protein>
<keyword evidence="6" id="KW-0739">Sodium transport</keyword>
<dbReference type="HAMAP" id="MF_01844">
    <property type="entry name" value="NhaA"/>
    <property type="match status" value="1"/>
</dbReference>
<dbReference type="InterPro" id="IPR023171">
    <property type="entry name" value="Na/H_antiporter_dom_sf"/>
</dbReference>
<feature type="transmembrane region" description="Helical" evidence="6">
    <location>
        <begin position="61"/>
        <end position="80"/>
    </location>
</feature>
<feature type="transmembrane region" description="Helical" evidence="6">
    <location>
        <begin position="100"/>
        <end position="120"/>
    </location>
</feature>
<keyword evidence="6" id="KW-0915">Sodium</keyword>
<proteinExistence type="inferred from homology"/>
<feature type="transmembrane region" description="Helical" evidence="6">
    <location>
        <begin position="187"/>
        <end position="203"/>
    </location>
</feature>
<evidence type="ECO:0000256" key="2">
    <source>
        <dbReference type="ARBA" id="ARBA00022475"/>
    </source>
</evidence>
<dbReference type="AlphaFoldDB" id="A0A1Y2K6M9"/>
<dbReference type="Gene3D" id="1.20.1530.10">
    <property type="entry name" value="Na+/H+ antiporter like domain"/>
    <property type="match status" value="1"/>
</dbReference>
<keyword evidence="8" id="KW-1185">Reference proteome</keyword>
<dbReference type="EMBL" id="LVJN01000018">
    <property type="protein sequence ID" value="OSM05301.1"/>
    <property type="molecule type" value="Genomic_DNA"/>
</dbReference>
<dbReference type="RefSeq" id="WP_085441923.1">
    <property type="nucleotide sequence ID" value="NZ_LVJN01000018.1"/>
</dbReference>
<comment type="catalytic activity">
    <reaction evidence="6">
        <text>Na(+)(in) + 2 H(+)(out) = Na(+)(out) + 2 H(+)(in)</text>
        <dbReference type="Rhea" id="RHEA:29251"/>
        <dbReference type="ChEBI" id="CHEBI:15378"/>
        <dbReference type="ChEBI" id="CHEBI:29101"/>
    </reaction>
</comment>
<feature type="transmembrane region" description="Helical" evidence="6">
    <location>
        <begin position="215"/>
        <end position="243"/>
    </location>
</feature>
<evidence type="ECO:0000256" key="4">
    <source>
        <dbReference type="ARBA" id="ARBA00022989"/>
    </source>
</evidence>
<feature type="transmembrane region" description="Helical" evidence="6">
    <location>
        <begin position="132"/>
        <end position="151"/>
    </location>
</feature>
<reference evidence="7 8" key="1">
    <citation type="journal article" date="2016" name="BMC Genomics">
        <title>Combined genomic and structural analyses of a cultured magnetotactic bacterium reveals its niche adaptation to a dynamic environment.</title>
        <authorList>
            <person name="Araujo A.C."/>
            <person name="Morillo V."/>
            <person name="Cypriano J."/>
            <person name="Teixeira L.C."/>
            <person name="Leao P."/>
            <person name="Lyra S."/>
            <person name="Almeida L.G."/>
            <person name="Bazylinski D.A."/>
            <person name="Vasconcellos A.T."/>
            <person name="Abreu F."/>
            <person name="Lins U."/>
        </authorList>
    </citation>
    <scope>NUCLEOTIDE SEQUENCE [LARGE SCALE GENOMIC DNA]</scope>
    <source>
        <strain evidence="7 8">IT-1</strain>
    </source>
</reference>
<feature type="transmembrane region" description="Helical" evidence="6">
    <location>
        <begin position="160"/>
        <end position="181"/>
    </location>
</feature>
<dbReference type="InterPro" id="IPR004670">
    <property type="entry name" value="NhaA"/>
</dbReference>
<dbReference type="PANTHER" id="PTHR30341">
    <property type="entry name" value="SODIUM ION/PROTON ANTIPORTER NHAA-RELATED"/>
    <property type="match status" value="1"/>
</dbReference>
<keyword evidence="3 6" id="KW-0812">Transmembrane</keyword>
<dbReference type="OrthoDB" id="9808135at2"/>
<feature type="transmembrane region" description="Helical" evidence="6">
    <location>
        <begin position="370"/>
        <end position="392"/>
    </location>
</feature>
<dbReference type="GO" id="GO:0005886">
    <property type="term" value="C:plasma membrane"/>
    <property type="evidence" value="ECO:0007669"/>
    <property type="project" value="UniProtKB-SubCell"/>
</dbReference>
<evidence type="ECO:0000313" key="8">
    <source>
        <dbReference type="Proteomes" id="UP000194003"/>
    </source>
</evidence>
<sequence>MPLHGLNRFVRQFLQAESAGGVLLMIAGALAMLCANTSLLADEYHWFLNLPMVWSVGALTIAKPMVLWINDGFMSIFFLLVGLELKREILEGRLSNRPQVLLPGVAALGGMLVPAVIYTILNWNDAASLRAWATPTATDIAFALGVLALLGPRVPTSLKVFLLALAIMDDLGAILIIAIYYTDDLTVTALYGALGCLSLLVLLNRMSVTRIAPYAILGGVLWIFVLKSGVHATLAGVAVALTIPLHPRNDEGKSPLKALEHDLHPLVAFGILPLFAFANAGVNLQSMDLAMLWDPAPLGVIVGLFIGKQLGVFGFSWLAIRLGWAQLPRGATWMTLYGVALITGVGFTMSLFISGLAFEQIGAGDLNSMRLAILIGSLLSALSGYAMLRWALRRGGPADVEMEALQRAIMQRPSAYDPNWRWKIERED</sequence>
<dbReference type="Proteomes" id="UP000194003">
    <property type="component" value="Unassembled WGS sequence"/>
</dbReference>
<dbReference type="NCBIfam" id="TIGR00773">
    <property type="entry name" value="NhaA"/>
    <property type="match status" value="1"/>
</dbReference>
<name>A0A1Y2K6M9_9PROT</name>
<evidence type="ECO:0000256" key="1">
    <source>
        <dbReference type="ARBA" id="ARBA00004429"/>
    </source>
</evidence>
<evidence type="ECO:0000256" key="5">
    <source>
        <dbReference type="ARBA" id="ARBA00023136"/>
    </source>
</evidence>
<keyword evidence="6" id="KW-0813">Transport</keyword>
<comment type="subcellular location">
    <subcellularLocation>
        <location evidence="1">Cell inner membrane</location>
        <topology evidence="1">Multi-pass membrane protein</topology>
    </subcellularLocation>
    <subcellularLocation>
        <location evidence="6">Cell membrane</location>
        <topology evidence="6">Multi-pass membrane protein</topology>
    </subcellularLocation>
</comment>
<gene>
    <name evidence="6 7" type="primary">nhaA</name>
    <name evidence="7" type="ORF">MAIT1_03471</name>
</gene>
<keyword evidence="6" id="KW-0406">Ion transport</keyword>
<dbReference type="PANTHER" id="PTHR30341:SF0">
    <property type="entry name" value="NA(+)_H(+) ANTIPORTER NHAA"/>
    <property type="match status" value="1"/>
</dbReference>
<comment type="function">
    <text evidence="6">Na(+)/H(+) antiporter that extrudes sodium in exchange for external protons.</text>
</comment>
<keyword evidence="6" id="KW-0050">Antiport</keyword>
<keyword evidence="5 6" id="KW-0472">Membrane</keyword>
<dbReference type="GO" id="GO:0006885">
    <property type="term" value="P:regulation of pH"/>
    <property type="evidence" value="ECO:0007669"/>
    <property type="project" value="UniProtKB-UniRule"/>
</dbReference>
<keyword evidence="2 6" id="KW-1003">Cell membrane</keyword>
<evidence type="ECO:0000256" key="3">
    <source>
        <dbReference type="ARBA" id="ARBA00022692"/>
    </source>
</evidence>
<feature type="transmembrane region" description="Helical" evidence="6">
    <location>
        <begin position="332"/>
        <end position="358"/>
    </location>
</feature>
<organism evidence="7 8">
    <name type="scientific">Magnetofaba australis IT-1</name>
    <dbReference type="NCBI Taxonomy" id="1434232"/>
    <lineage>
        <taxon>Bacteria</taxon>
        <taxon>Pseudomonadati</taxon>
        <taxon>Pseudomonadota</taxon>
        <taxon>Magnetococcia</taxon>
        <taxon>Magnetococcales</taxon>
        <taxon>Magnetococcaceae</taxon>
        <taxon>Magnetofaba</taxon>
    </lineage>
</organism>
<feature type="transmembrane region" description="Helical" evidence="6">
    <location>
        <begin position="263"/>
        <end position="284"/>
    </location>
</feature>